<keyword evidence="7" id="KW-0663">Pyridoxal phosphate</keyword>
<comment type="cofactor">
    <cofactor evidence="2">
        <name>[4Fe-4S] cluster</name>
        <dbReference type="ChEBI" id="CHEBI:49883"/>
    </cofactor>
</comment>
<evidence type="ECO:0000259" key="11">
    <source>
        <dbReference type="PROSITE" id="PS51918"/>
    </source>
</evidence>
<evidence type="ECO:0000256" key="2">
    <source>
        <dbReference type="ARBA" id="ARBA00001966"/>
    </source>
</evidence>
<evidence type="ECO:0000256" key="1">
    <source>
        <dbReference type="ARBA" id="ARBA00001933"/>
    </source>
</evidence>
<name>A0ABU5VTU2_9BACT</name>
<keyword evidence="6" id="KW-0479">Metal-binding</keyword>
<keyword evidence="8" id="KW-0408">Iron</keyword>
<proteinExistence type="inferred from homology"/>
<dbReference type="SUPFAM" id="SSF102114">
    <property type="entry name" value="Radical SAM enzymes"/>
    <property type="match status" value="1"/>
</dbReference>
<dbReference type="SFLD" id="SFLDG01070">
    <property type="entry name" value="PLP-dependent"/>
    <property type="match status" value="1"/>
</dbReference>
<dbReference type="RefSeq" id="WP_323575438.1">
    <property type="nucleotide sequence ID" value="NZ_JAYGJQ010000001.1"/>
</dbReference>
<evidence type="ECO:0000256" key="8">
    <source>
        <dbReference type="ARBA" id="ARBA00023004"/>
    </source>
</evidence>
<evidence type="ECO:0000313" key="13">
    <source>
        <dbReference type="Proteomes" id="UP001302274"/>
    </source>
</evidence>
<comment type="similarity">
    <text evidence="3">Belongs to the radical SAM superfamily. KamA family.</text>
</comment>
<evidence type="ECO:0000256" key="5">
    <source>
        <dbReference type="ARBA" id="ARBA00022691"/>
    </source>
</evidence>
<keyword evidence="9" id="KW-0411">Iron-sulfur</keyword>
<protein>
    <submittedName>
        <fullName evidence="12">KamA family radical SAM protein</fullName>
    </submittedName>
</protein>
<evidence type="ECO:0000256" key="4">
    <source>
        <dbReference type="ARBA" id="ARBA00022485"/>
    </source>
</evidence>
<keyword evidence="5" id="KW-0949">S-adenosyl-L-methionine</keyword>
<dbReference type="InterPro" id="IPR003739">
    <property type="entry name" value="Lys_aminomutase/Glu_NH3_mut"/>
</dbReference>
<keyword evidence="10" id="KW-0413">Isomerase</keyword>
<dbReference type="PROSITE" id="PS51918">
    <property type="entry name" value="RADICAL_SAM"/>
    <property type="match status" value="1"/>
</dbReference>
<evidence type="ECO:0000256" key="6">
    <source>
        <dbReference type="ARBA" id="ARBA00022723"/>
    </source>
</evidence>
<keyword evidence="4" id="KW-0004">4Fe-4S</keyword>
<gene>
    <name evidence="12" type="ORF">SHI21_06340</name>
</gene>
<dbReference type="InterPro" id="IPR058240">
    <property type="entry name" value="rSAM_sf"/>
</dbReference>
<evidence type="ECO:0000256" key="9">
    <source>
        <dbReference type="ARBA" id="ARBA00023014"/>
    </source>
</evidence>
<dbReference type="InterPro" id="IPR013785">
    <property type="entry name" value="Aldolase_TIM"/>
</dbReference>
<dbReference type="EMBL" id="JAYGJQ010000001">
    <property type="protein sequence ID" value="MEA9355808.1"/>
    <property type="molecule type" value="Genomic_DNA"/>
</dbReference>
<accession>A0ABU5VTU2</accession>
<evidence type="ECO:0000256" key="7">
    <source>
        <dbReference type="ARBA" id="ARBA00022898"/>
    </source>
</evidence>
<dbReference type="NCBIfam" id="TIGR00238">
    <property type="entry name" value="KamA family radical SAM protein"/>
    <property type="match status" value="1"/>
</dbReference>
<comment type="caution">
    <text evidence="12">The sequence shown here is derived from an EMBL/GenBank/DDBJ whole genome shotgun (WGS) entry which is preliminary data.</text>
</comment>
<evidence type="ECO:0000313" key="12">
    <source>
        <dbReference type="EMBL" id="MEA9355808.1"/>
    </source>
</evidence>
<organism evidence="12 13">
    <name type="scientific">Bacteriovorax antarcticus</name>
    <dbReference type="NCBI Taxonomy" id="3088717"/>
    <lineage>
        <taxon>Bacteria</taxon>
        <taxon>Pseudomonadati</taxon>
        <taxon>Bdellovibrionota</taxon>
        <taxon>Bacteriovoracia</taxon>
        <taxon>Bacteriovoracales</taxon>
        <taxon>Bacteriovoracaceae</taxon>
        <taxon>Bacteriovorax</taxon>
    </lineage>
</organism>
<dbReference type="Gene3D" id="3.20.20.70">
    <property type="entry name" value="Aldolase class I"/>
    <property type="match status" value="1"/>
</dbReference>
<evidence type="ECO:0000256" key="3">
    <source>
        <dbReference type="ARBA" id="ARBA00008703"/>
    </source>
</evidence>
<dbReference type="SFLD" id="SFLDS00029">
    <property type="entry name" value="Radical_SAM"/>
    <property type="match status" value="1"/>
</dbReference>
<comment type="cofactor">
    <cofactor evidence="1">
        <name>pyridoxal 5'-phosphate</name>
        <dbReference type="ChEBI" id="CHEBI:597326"/>
    </cofactor>
</comment>
<dbReference type="PANTHER" id="PTHR30538:SF1">
    <property type="entry name" value="L-LYSINE 2,3-AMINOMUTASE"/>
    <property type="match status" value="1"/>
</dbReference>
<sequence length="339" mass="38939">MSWTHEFKDALKTREDLSEFFETDFPEIKFPLFIPKVFAAKILMAGPDSPLWKQFLPHSEEDSNLGRLDPIGDKVHAKNNQLIHRYENRVLFTPTTVCPVLCRYCFRKNELSEKDEIFDQKFKEAIAYLTVNPEINEVIFTGGDPFILSNEKLALYIQEFSEVESIKYIRFHTRTPVILPSRIDEGLLAVLTSASALFKRCMVMIHVNHVSELTEDVRDAIALLNENHIEVFSQSVLLKGVNDTTEDLYNLFSELADLKVKPYYLHHPDEARGAMHFYMGLEEGRRIFAPLHNKLPGWALPQYIIDIPGGEGKTSAFNPESFEFNGSLINRNGEKVKIN</sequence>
<dbReference type="Pfam" id="PF04055">
    <property type="entry name" value="Radical_SAM"/>
    <property type="match status" value="1"/>
</dbReference>
<keyword evidence="13" id="KW-1185">Reference proteome</keyword>
<reference evidence="12 13" key="1">
    <citation type="submission" date="2023-11" db="EMBL/GenBank/DDBJ databases">
        <title>A Novel Polar Bacteriovorax (B. antarcticus) Isolated from the Biocrust in Antarctica.</title>
        <authorList>
            <person name="Mun W."/>
            <person name="Choi S.Y."/>
            <person name="Mitchell R.J."/>
        </authorList>
    </citation>
    <scope>NUCLEOTIDE SEQUENCE [LARGE SCALE GENOMIC DNA]</scope>
    <source>
        <strain evidence="12 13">PP10</strain>
    </source>
</reference>
<evidence type="ECO:0000256" key="10">
    <source>
        <dbReference type="ARBA" id="ARBA00023235"/>
    </source>
</evidence>
<dbReference type="Proteomes" id="UP001302274">
    <property type="component" value="Unassembled WGS sequence"/>
</dbReference>
<dbReference type="CDD" id="cd01335">
    <property type="entry name" value="Radical_SAM"/>
    <property type="match status" value="1"/>
</dbReference>
<dbReference type="InterPro" id="IPR007197">
    <property type="entry name" value="rSAM"/>
</dbReference>
<dbReference type="PANTHER" id="PTHR30538">
    <property type="entry name" value="LYSINE 2,3-AMINOMUTASE-RELATED"/>
    <property type="match status" value="1"/>
</dbReference>
<feature type="domain" description="Radical SAM core" evidence="11">
    <location>
        <begin position="84"/>
        <end position="300"/>
    </location>
</feature>